<accession>A0A8S1LC45</accession>
<evidence type="ECO:0000259" key="3">
    <source>
        <dbReference type="Pfam" id="PF25390"/>
    </source>
</evidence>
<comment type="caution">
    <text evidence="4">The sequence shown here is derived from an EMBL/GenBank/DDBJ whole genome shotgun (WGS) entry which is preliminary data.</text>
</comment>
<proteinExistence type="predicted"/>
<reference evidence="4" key="1">
    <citation type="submission" date="2021-01" db="EMBL/GenBank/DDBJ databases">
        <authorList>
            <consortium name="Genoscope - CEA"/>
            <person name="William W."/>
        </authorList>
    </citation>
    <scope>NUCLEOTIDE SEQUENCE</scope>
</reference>
<gene>
    <name evidence="4" type="ORF">PPRIM_AZ9-3.1.T0340115</name>
</gene>
<dbReference type="PANTHER" id="PTHR45982:SF1">
    <property type="entry name" value="REGULATOR OF CHROMOSOME CONDENSATION"/>
    <property type="match status" value="1"/>
</dbReference>
<feature type="domain" description="RCC1-like" evidence="3">
    <location>
        <begin position="2"/>
        <end position="401"/>
    </location>
</feature>
<dbReference type="AlphaFoldDB" id="A0A8S1LC45"/>
<dbReference type="Pfam" id="PF25390">
    <property type="entry name" value="WD40_RLD"/>
    <property type="match status" value="1"/>
</dbReference>
<keyword evidence="1" id="KW-0344">Guanine-nucleotide releasing factor</keyword>
<evidence type="ECO:0000256" key="1">
    <source>
        <dbReference type="ARBA" id="ARBA00022658"/>
    </source>
</evidence>
<dbReference type="InterPro" id="IPR058923">
    <property type="entry name" value="RCC1-like_dom"/>
</dbReference>
<feature type="repeat" description="RCC1" evidence="2">
    <location>
        <begin position="132"/>
        <end position="183"/>
    </location>
</feature>
<dbReference type="OMA" id="CGMNNEM"/>
<feature type="repeat" description="RCC1" evidence="2">
    <location>
        <begin position="243"/>
        <end position="297"/>
    </location>
</feature>
<dbReference type="PROSITE" id="PS50012">
    <property type="entry name" value="RCC1_3"/>
    <property type="match status" value="2"/>
</dbReference>
<dbReference type="GO" id="GO:0005737">
    <property type="term" value="C:cytoplasm"/>
    <property type="evidence" value="ECO:0007669"/>
    <property type="project" value="TreeGrafter"/>
</dbReference>
<dbReference type="PANTHER" id="PTHR45982">
    <property type="entry name" value="REGULATOR OF CHROMOSOME CONDENSATION"/>
    <property type="match status" value="1"/>
</dbReference>
<dbReference type="Proteomes" id="UP000688137">
    <property type="component" value="Unassembled WGS sequence"/>
</dbReference>
<protein>
    <recommendedName>
        <fullName evidence="3">RCC1-like domain-containing protein</fullName>
    </recommendedName>
</protein>
<organism evidence="4 5">
    <name type="scientific">Paramecium primaurelia</name>
    <dbReference type="NCBI Taxonomy" id="5886"/>
    <lineage>
        <taxon>Eukaryota</taxon>
        <taxon>Sar</taxon>
        <taxon>Alveolata</taxon>
        <taxon>Ciliophora</taxon>
        <taxon>Intramacronucleata</taxon>
        <taxon>Oligohymenophorea</taxon>
        <taxon>Peniculida</taxon>
        <taxon>Parameciidae</taxon>
        <taxon>Paramecium</taxon>
    </lineage>
</organism>
<dbReference type="InterPro" id="IPR000408">
    <property type="entry name" value="Reg_chr_condens"/>
</dbReference>
<evidence type="ECO:0000256" key="2">
    <source>
        <dbReference type="PROSITE-ProRule" id="PRU00235"/>
    </source>
</evidence>
<evidence type="ECO:0000313" key="5">
    <source>
        <dbReference type="Proteomes" id="UP000688137"/>
    </source>
</evidence>
<dbReference type="PROSITE" id="PS00626">
    <property type="entry name" value="RCC1_2"/>
    <property type="match status" value="1"/>
</dbReference>
<dbReference type="EMBL" id="CAJJDM010000033">
    <property type="protein sequence ID" value="CAD8063033.1"/>
    <property type="molecule type" value="Genomic_DNA"/>
</dbReference>
<keyword evidence="5" id="KW-1185">Reference proteome</keyword>
<name>A0A8S1LC45_PARPR</name>
<sequence length="404" mass="46091">MKVFAKGLNFMGQLGQGNFKSLEHFALIPDLQNMGIKQLEANMTQSFALLQDGQLLHWGWQLDTMTENRTLSFYKRNPTLCKLWQKYSPLGTMLSMRGGIVQPVLLNKPIIDAPIKSFQVGGSFIIIQMNDGVCYGMGENYKGQLGNGELKYQFQFKQLQLPTKDKVIQVGCGYQHSLLLTEGGVVYGSGKRNHYQFTETRKNDQDQIYVEFTQHRQLMDIRNQKIQRISSGAHHTILQVSDNRIYACGLNIYGQCGMNNEIDRIKEPTEVFLDLQPNESIQQIVSGQAHNLVLTSNNRLIFFGCLLHNQMGIKSKFDFEFSGQTEINLPLEQDEKIVKIYAKFDRSAVITSKGDCIIWGGQDLRYMDIPYYETYTRLIPELGLENVKIQDIALGFSHIMVLTD</sequence>
<dbReference type="InterPro" id="IPR051553">
    <property type="entry name" value="Ran_GTPase-activating"/>
</dbReference>
<dbReference type="GO" id="GO:0005085">
    <property type="term" value="F:guanyl-nucleotide exchange factor activity"/>
    <property type="evidence" value="ECO:0007669"/>
    <property type="project" value="TreeGrafter"/>
</dbReference>
<evidence type="ECO:0000313" key="4">
    <source>
        <dbReference type="EMBL" id="CAD8063033.1"/>
    </source>
</evidence>